<accession>A0A6C0LPN7</accession>
<reference evidence="2" key="1">
    <citation type="journal article" date="2020" name="Nature">
        <title>Giant virus diversity and host interactions through global metagenomics.</title>
        <authorList>
            <person name="Schulz F."/>
            <person name="Roux S."/>
            <person name="Paez-Espino D."/>
            <person name="Jungbluth S."/>
            <person name="Walsh D.A."/>
            <person name="Denef V.J."/>
            <person name="McMahon K.D."/>
            <person name="Konstantinidis K.T."/>
            <person name="Eloe-Fadrosh E.A."/>
            <person name="Kyrpides N.C."/>
            <person name="Woyke T."/>
        </authorList>
    </citation>
    <scope>NUCLEOTIDE SEQUENCE</scope>
    <source>
        <strain evidence="2">GVMAG-M-3300027963-41</strain>
    </source>
</reference>
<evidence type="ECO:0000313" key="2">
    <source>
        <dbReference type="EMBL" id="QHU31965.1"/>
    </source>
</evidence>
<protein>
    <submittedName>
        <fullName evidence="2">Uncharacterized protein</fullName>
    </submittedName>
</protein>
<feature type="region of interest" description="Disordered" evidence="1">
    <location>
        <begin position="1"/>
        <end position="22"/>
    </location>
</feature>
<feature type="compositionally biased region" description="Basic residues" evidence="1">
    <location>
        <begin position="159"/>
        <end position="178"/>
    </location>
</feature>
<evidence type="ECO:0000256" key="1">
    <source>
        <dbReference type="SAM" id="MobiDB-lite"/>
    </source>
</evidence>
<feature type="region of interest" description="Disordered" evidence="1">
    <location>
        <begin position="148"/>
        <end position="178"/>
    </location>
</feature>
<dbReference type="AlphaFoldDB" id="A0A6C0LPN7"/>
<sequence>MSLAYTRRRKSKNNRRLPKRAPRYWGGATNIVGTDPVTGKLLPGQEGSLTGILPTTTWGSWANYPGALVWSQNTQIPPPLANGGLYTGPQSTGDWASKPFPATQYGEMAEATKVAGNPDVFFQQRPNDNTGASFSPYVSVPLSNEHYSAEMPAPFNGGARRKTRRNNRKAKKLSRRHK</sequence>
<dbReference type="EMBL" id="MN740534">
    <property type="protein sequence ID" value="QHU31965.1"/>
    <property type="molecule type" value="Genomic_DNA"/>
</dbReference>
<proteinExistence type="predicted"/>
<name>A0A6C0LPN7_9ZZZZ</name>
<organism evidence="2">
    <name type="scientific">viral metagenome</name>
    <dbReference type="NCBI Taxonomy" id="1070528"/>
    <lineage>
        <taxon>unclassified sequences</taxon>
        <taxon>metagenomes</taxon>
        <taxon>organismal metagenomes</taxon>
    </lineage>
</organism>